<dbReference type="STRING" id="12930.A0A0Q3UR71"/>
<keyword evidence="2" id="KW-1185">Reference proteome</keyword>
<reference evidence="1 2" key="1">
    <citation type="submission" date="2015-10" db="EMBL/GenBank/DDBJ databases">
        <authorList>
            <person name="Gilbert D.G."/>
        </authorList>
    </citation>
    <scope>NUCLEOTIDE SEQUENCE [LARGE SCALE GENOMIC DNA]</scope>
    <source>
        <strain evidence="1">FVVF132</strain>
    </source>
</reference>
<evidence type="ECO:0000313" key="1">
    <source>
        <dbReference type="EMBL" id="KQK76882.1"/>
    </source>
</evidence>
<proteinExistence type="predicted"/>
<dbReference type="EMBL" id="LMAW01002802">
    <property type="protein sequence ID" value="KQK76882.1"/>
    <property type="molecule type" value="Genomic_DNA"/>
</dbReference>
<evidence type="ECO:0000313" key="2">
    <source>
        <dbReference type="Proteomes" id="UP000051836"/>
    </source>
</evidence>
<protein>
    <submittedName>
        <fullName evidence="1">Uncharacterized protein</fullName>
    </submittedName>
</protein>
<dbReference type="Proteomes" id="UP000051836">
    <property type="component" value="Unassembled WGS sequence"/>
</dbReference>
<dbReference type="OrthoDB" id="9208250at2759"/>
<organism evidence="1 2">
    <name type="scientific">Amazona aestiva</name>
    <name type="common">Blue-fronted Amazon parrot</name>
    <dbReference type="NCBI Taxonomy" id="12930"/>
    <lineage>
        <taxon>Eukaryota</taxon>
        <taxon>Metazoa</taxon>
        <taxon>Chordata</taxon>
        <taxon>Craniata</taxon>
        <taxon>Vertebrata</taxon>
        <taxon>Euteleostomi</taxon>
        <taxon>Archelosauria</taxon>
        <taxon>Archosauria</taxon>
        <taxon>Dinosauria</taxon>
        <taxon>Saurischia</taxon>
        <taxon>Theropoda</taxon>
        <taxon>Coelurosauria</taxon>
        <taxon>Aves</taxon>
        <taxon>Neognathae</taxon>
        <taxon>Neoaves</taxon>
        <taxon>Telluraves</taxon>
        <taxon>Australaves</taxon>
        <taxon>Psittaciformes</taxon>
        <taxon>Psittacidae</taxon>
        <taxon>Amazona</taxon>
    </lineage>
</organism>
<name>A0A0Q3UR71_AMAAE</name>
<comment type="caution">
    <text evidence="1">The sequence shown here is derived from an EMBL/GenBank/DDBJ whole genome shotgun (WGS) entry which is preliminary data.</text>
</comment>
<gene>
    <name evidence="1" type="ORF">AAES_130990</name>
</gene>
<accession>A0A0Q3UR71</accession>
<dbReference type="AlphaFoldDB" id="A0A0Q3UR71"/>
<sequence>MKCLKIFQKAQVLTAMSLKVELSGNVWHANAEVQITDDALEDINFDEQTFILTCEQLNDNCILLKCTKQNESAVQNLQLNTIWMPLETCLCTSWMEDVGSTDSSEKRKTGKAKA</sequence>